<dbReference type="InterPro" id="IPR030667">
    <property type="entry name" value="APP-BP1"/>
</dbReference>
<dbReference type="EMBL" id="MU007025">
    <property type="protein sequence ID" value="KAF2432610.1"/>
    <property type="molecule type" value="Genomic_DNA"/>
</dbReference>
<dbReference type="Gene3D" id="3.40.50.720">
    <property type="entry name" value="NAD(P)-binding Rossmann-like Domain"/>
    <property type="match status" value="2"/>
</dbReference>
<comment type="pathway">
    <text evidence="1 4">Protein modification; protein neddylation.</text>
</comment>
<dbReference type="GO" id="GO:0045116">
    <property type="term" value="P:protein neddylation"/>
    <property type="evidence" value="ECO:0007669"/>
    <property type="project" value="UniProtKB-UniRule"/>
</dbReference>
<comment type="similarity">
    <text evidence="2 4">Belongs to the ubiquitin-activating E1 family. ULA1 subfamily.</text>
</comment>
<evidence type="ECO:0000313" key="6">
    <source>
        <dbReference type="EMBL" id="KAF2432610.1"/>
    </source>
</evidence>
<reference evidence="6" key="1">
    <citation type="journal article" date="2020" name="Stud. Mycol.">
        <title>101 Dothideomycetes genomes: a test case for predicting lifestyles and emergence of pathogens.</title>
        <authorList>
            <person name="Haridas S."/>
            <person name="Albert R."/>
            <person name="Binder M."/>
            <person name="Bloem J."/>
            <person name="Labutti K."/>
            <person name="Salamov A."/>
            <person name="Andreopoulos B."/>
            <person name="Baker S."/>
            <person name="Barry K."/>
            <person name="Bills G."/>
            <person name="Bluhm B."/>
            <person name="Cannon C."/>
            <person name="Castanera R."/>
            <person name="Culley D."/>
            <person name="Daum C."/>
            <person name="Ezra D."/>
            <person name="Gonzalez J."/>
            <person name="Henrissat B."/>
            <person name="Kuo A."/>
            <person name="Liang C."/>
            <person name="Lipzen A."/>
            <person name="Lutzoni F."/>
            <person name="Magnuson J."/>
            <person name="Mondo S."/>
            <person name="Nolan M."/>
            <person name="Ohm R."/>
            <person name="Pangilinan J."/>
            <person name="Park H.-J."/>
            <person name="Ramirez L."/>
            <person name="Alfaro M."/>
            <person name="Sun H."/>
            <person name="Tritt A."/>
            <person name="Yoshinaga Y."/>
            <person name="Zwiers L.-H."/>
            <person name="Turgeon B."/>
            <person name="Goodwin S."/>
            <person name="Spatafora J."/>
            <person name="Crous P."/>
            <person name="Grigoriev I."/>
        </authorList>
    </citation>
    <scope>NUCLEOTIDE SEQUENCE</scope>
    <source>
        <strain evidence="6">CBS 130266</strain>
    </source>
</reference>
<evidence type="ECO:0000313" key="7">
    <source>
        <dbReference type="Proteomes" id="UP000800235"/>
    </source>
</evidence>
<evidence type="ECO:0000256" key="2">
    <source>
        <dbReference type="ARBA" id="ARBA00006868"/>
    </source>
</evidence>
<comment type="caution">
    <text evidence="6">The sequence shown here is derived from an EMBL/GenBank/DDBJ whole genome shotgun (WGS) entry which is preliminary data.</text>
</comment>
<keyword evidence="3 4" id="KW-0833">Ubl conjugation pathway</keyword>
<dbReference type="SUPFAM" id="SSF69572">
    <property type="entry name" value="Activating enzymes of the ubiquitin-like proteins"/>
    <property type="match status" value="1"/>
</dbReference>
<evidence type="ECO:0000256" key="4">
    <source>
        <dbReference type="PIRNR" id="PIRNR039099"/>
    </source>
</evidence>
<sequence length="559" mass="61310">MASGTTTPPVLHGPTAKEKKYDRQLRLWAASGQAALEEAHLLLVNLGSGVVGVETLKNLVLPGIGQYTILDSATVKEEDLGVNFFLDESSLGNSRGQATCKFLQELNPDVKGHFIAESVEGFISKPQSLKAYSLILVSAPIDPSILSQIQQHATETFVPLFYIHSLGFYAHFSLQLPHTWPIVDTHPDPVSTTDLRLLKPWPELLAFVKGKSAGLDDMNAHDHGHVPYLVLLLYYLEEWKKEHEGKVPSVYKEKNEFRDIVRKGMRSDNAEGGEENFEEAIAAVLKSLNEPTPTSAVKEVFNAEECKNITKDCPNFWIIASAISTFHANTSLLPLPGSLPDMKAQSSDYITLQNLYKSKARADIASVLSTVRSLEKELNRQTSIEESEVEAFCKNAGHIKLIRGRPFHVAKTGEKITWGDRAKTMVNALTDEGSLVLLYIGFLAWDLFCGGDAEKVPGTHDADGDATTLTQTARGIIAKLLTEADKELEEEELETVHEKVGQICQELARAGGAELHNISALTGGLVAQEVIKAITKQYIPVDNTCLFDGVRSVSSVLKI</sequence>
<keyword evidence="7" id="KW-1185">Reference proteome</keyword>
<dbReference type="GO" id="GO:0019781">
    <property type="term" value="F:NEDD8 activating enzyme activity"/>
    <property type="evidence" value="ECO:0007669"/>
    <property type="project" value="UniProtKB-UniRule"/>
</dbReference>
<evidence type="ECO:0000256" key="1">
    <source>
        <dbReference type="ARBA" id="ARBA00005032"/>
    </source>
</evidence>
<dbReference type="PANTHER" id="PTHR10953:SF29">
    <property type="entry name" value="NEDD8-ACTIVATING ENZYME E1 REGULATORY SUBUNIT"/>
    <property type="match status" value="1"/>
</dbReference>
<comment type="function">
    <text evidence="4">Regulatory subunit of the dimeric UBA3-ULA1 E1 enzyme.</text>
</comment>
<dbReference type="PANTHER" id="PTHR10953">
    <property type="entry name" value="UBIQUITIN-ACTIVATING ENZYME E1"/>
    <property type="match status" value="1"/>
</dbReference>
<dbReference type="PIRSF" id="PIRSF039099">
    <property type="entry name" value="APP-BP1"/>
    <property type="match status" value="1"/>
</dbReference>
<dbReference type="Proteomes" id="UP000800235">
    <property type="component" value="Unassembled WGS sequence"/>
</dbReference>
<gene>
    <name evidence="6" type="ORF">EJ08DRAFT_123975</name>
</gene>
<proteinExistence type="inferred from homology"/>
<dbReference type="InterPro" id="IPR035985">
    <property type="entry name" value="Ubiquitin-activating_enz"/>
</dbReference>
<feature type="domain" description="THIF-type NAD/FAD binding fold" evidence="5">
    <location>
        <begin position="21"/>
        <end position="537"/>
    </location>
</feature>
<dbReference type="Pfam" id="PF00899">
    <property type="entry name" value="ThiF"/>
    <property type="match status" value="1"/>
</dbReference>
<name>A0A9P4NUP9_9PEZI</name>
<dbReference type="InterPro" id="IPR045886">
    <property type="entry name" value="ThiF/MoeB/HesA"/>
</dbReference>
<accession>A0A9P4NUP9</accession>
<dbReference type="AlphaFoldDB" id="A0A9P4NUP9"/>
<protein>
    <recommendedName>
        <fullName evidence="4">NEDD8-activating enzyme E1 regulatory subunit</fullName>
    </recommendedName>
</protein>
<evidence type="ECO:0000256" key="3">
    <source>
        <dbReference type="ARBA" id="ARBA00022786"/>
    </source>
</evidence>
<dbReference type="OrthoDB" id="1708823at2759"/>
<organism evidence="6 7">
    <name type="scientific">Tothia fuscella</name>
    <dbReference type="NCBI Taxonomy" id="1048955"/>
    <lineage>
        <taxon>Eukaryota</taxon>
        <taxon>Fungi</taxon>
        <taxon>Dikarya</taxon>
        <taxon>Ascomycota</taxon>
        <taxon>Pezizomycotina</taxon>
        <taxon>Dothideomycetes</taxon>
        <taxon>Pleosporomycetidae</taxon>
        <taxon>Venturiales</taxon>
        <taxon>Cylindrosympodiaceae</taxon>
        <taxon>Tothia</taxon>
    </lineage>
</organism>
<dbReference type="InterPro" id="IPR000594">
    <property type="entry name" value="ThiF_NAD_FAD-bd"/>
</dbReference>
<evidence type="ECO:0000259" key="5">
    <source>
        <dbReference type="Pfam" id="PF00899"/>
    </source>
</evidence>
<dbReference type="GO" id="GO:0005737">
    <property type="term" value="C:cytoplasm"/>
    <property type="evidence" value="ECO:0007669"/>
    <property type="project" value="TreeGrafter"/>
</dbReference>